<dbReference type="PANTHER" id="PTHR11705:SF91">
    <property type="entry name" value="FI01817P-RELATED"/>
    <property type="match status" value="1"/>
</dbReference>
<dbReference type="InterPro" id="IPR000834">
    <property type="entry name" value="Peptidase_M14"/>
</dbReference>
<keyword evidence="3" id="KW-0121">Carboxypeptidase</keyword>
<evidence type="ECO:0000313" key="12">
    <source>
        <dbReference type="EMBL" id="VDP43719.1"/>
    </source>
</evidence>
<sequence length="189" mass="21098">MSPSKCKNGFCCKGVDLNRNFDFHFGGLGGSSDPCEEIFQGDYPFSEPESQAVKKFLLDHFNIEAFINLHTYSQLWIHPYGHTKHAYPADVKDLVRTATKAAEELSRMYGTKYRVGSGADTLYPASGGMADWVKKNLPAKYVYLIELRPSEEVADGFILKPSQILPTAVETWQGIKTVAMAVLKKNRLA</sequence>
<keyword evidence="7" id="KW-0378">Hydrolase</keyword>
<keyword evidence="5" id="KW-0479">Metal-binding</keyword>
<dbReference type="PROSITE" id="PS52035">
    <property type="entry name" value="PEPTIDASE_M14"/>
    <property type="match status" value="1"/>
</dbReference>
<dbReference type="Gene3D" id="3.40.630.10">
    <property type="entry name" value="Zn peptidases"/>
    <property type="match status" value="1"/>
</dbReference>
<dbReference type="Pfam" id="PF00246">
    <property type="entry name" value="Peptidase_M14"/>
    <property type="match status" value="1"/>
</dbReference>
<dbReference type="Proteomes" id="UP000270296">
    <property type="component" value="Unassembled WGS sequence"/>
</dbReference>
<evidence type="ECO:0000256" key="9">
    <source>
        <dbReference type="ARBA" id="ARBA00023049"/>
    </source>
</evidence>
<dbReference type="OrthoDB" id="3626597at2759"/>
<keyword evidence="8" id="KW-0862">Zinc</keyword>
<dbReference type="GO" id="GO:0006508">
    <property type="term" value="P:proteolysis"/>
    <property type="evidence" value="ECO:0007669"/>
    <property type="project" value="UniProtKB-KW"/>
</dbReference>
<evidence type="ECO:0000256" key="8">
    <source>
        <dbReference type="ARBA" id="ARBA00022833"/>
    </source>
</evidence>
<comment type="cofactor">
    <cofactor evidence="1">
        <name>Zn(2+)</name>
        <dbReference type="ChEBI" id="CHEBI:29105"/>
    </cofactor>
</comment>
<organism evidence="14">
    <name type="scientific">Soboliphyme baturini</name>
    <dbReference type="NCBI Taxonomy" id="241478"/>
    <lineage>
        <taxon>Eukaryota</taxon>
        <taxon>Metazoa</taxon>
        <taxon>Ecdysozoa</taxon>
        <taxon>Nematoda</taxon>
        <taxon>Enoplea</taxon>
        <taxon>Dorylaimia</taxon>
        <taxon>Dioctophymatida</taxon>
        <taxon>Dioctophymatoidea</taxon>
        <taxon>Soboliphymatidae</taxon>
        <taxon>Soboliphyme</taxon>
    </lineage>
</organism>
<keyword evidence="6" id="KW-0732">Signal</keyword>
<reference evidence="14" key="1">
    <citation type="submission" date="2016-06" db="UniProtKB">
        <authorList>
            <consortium name="WormBaseParasite"/>
        </authorList>
    </citation>
    <scope>IDENTIFICATION</scope>
</reference>
<evidence type="ECO:0000256" key="6">
    <source>
        <dbReference type="ARBA" id="ARBA00022729"/>
    </source>
</evidence>
<dbReference type="AlphaFoldDB" id="A0A183J7N4"/>
<dbReference type="GO" id="GO:0008270">
    <property type="term" value="F:zinc ion binding"/>
    <property type="evidence" value="ECO:0007669"/>
    <property type="project" value="InterPro"/>
</dbReference>
<dbReference type="PANTHER" id="PTHR11705">
    <property type="entry name" value="PROTEASE FAMILY M14 CARBOXYPEPTIDASE A,B"/>
    <property type="match status" value="1"/>
</dbReference>
<reference evidence="12 13" key="2">
    <citation type="submission" date="2018-11" db="EMBL/GenBank/DDBJ databases">
        <authorList>
            <consortium name="Pathogen Informatics"/>
        </authorList>
    </citation>
    <scope>NUCLEOTIDE SEQUENCE [LARGE SCALE GENOMIC DNA]</scope>
</reference>
<gene>
    <name evidence="12" type="ORF">SBAD_LOCUS11882</name>
</gene>
<keyword evidence="9" id="KW-0482">Metalloprotease</keyword>
<comment type="similarity">
    <text evidence="2 10">Belongs to the peptidase M14 family.</text>
</comment>
<keyword evidence="4" id="KW-0645">Protease</keyword>
<evidence type="ECO:0000256" key="7">
    <source>
        <dbReference type="ARBA" id="ARBA00022801"/>
    </source>
</evidence>
<dbReference type="FunFam" id="3.40.630.10:FF:000084">
    <property type="entry name" value="Carboxypeptidase B2"/>
    <property type="match status" value="1"/>
</dbReference>
<evidence type="ECO:0000256" key="10">
    <source>
        <dbReference type="PROSITE-ProRule" id="PRU01379"/>
    </source>
</evidence>
<evidence type="ECO:0000256" key="5">
    <source>
        <dbReference type="ARBA" id="ARBA00022723"/>
    </source>
</evidence>
<dbReference type="GO" id="GO:0005615">
    <property type="term" value="C:extracellular space"/>
    <property type="evidence" value="ECO:0007669"/>
    <property type="project" value="TreeGrafter"/>
</dbReference>
<dbReference type="EMBL" id="UZAM01016547">
    <property type="protein sequence ID" value="VDP43719.1"/>
    <property type="molecule type" value="Genomic_DNA"/>
</dbReference>
<evidence type="ECO:0000256" key="1">
    <source>
        <dbReference type="ARBA" id="ARBA00001947"/>
    </source>
</evidence>
<dbReference type="WBParaSite" id="SBAD_0001227901-mRNA-1">
    <property type="protein sequence ID" value="SBAD_0001227901-mRNA-1"/>
    <property type="gene ID" value="SBAD_0001227901"/>
</dbReference>
<proteinExistence type="inferred from homology"/>
<evidence type="ECO:0000256" key="2">
    <source>
        <dbReference type="ARBA" id="ARBA00005988"/>
    </source>
</evidence>
<evidence type="ECO:0000259" key="11">
    <source>
        <dbReference type="PROSITE" id="PS52035"/>
    </source>
</evidence>
<dbReference type="SMART" id="SM00631">
    <property type="entry name" value="Zn_pept"/>
    <property type="match status" value="1"/>
</dbReference>
<protein>
    <submittedName>
        <fullName evidence="14">Peptidase_M14 domain-containing protein</fullName>
    </submittedName>
</protein>
<dbReference type="SUPFAM" id="SSF53187">
    <property type="entry name" value="Zn-dependent exopeptidases"/>
    <property type="match status" value="1"/>
</dbReference>
<evidence type="ECO:0000313" key="14">
    <source>
        <dbReference type="WBParaSite" id="SBAD_0001227901-mRNA-1"/>
    </source>
</evidence>
<dbReference type="GO" id="GO:0004181">
    <property type="term" value="F:metallocarboxypeptidase activity"/>
    <property type="evidence" value="ECO:0007669"/>
    <property type="project" value="InterPro"/>
</dbReference>
<name>A0A183J7N4_9BILA</name>
<keyword evidence="13" id="KW-1185">Reference proteome</keyword>
<evidence type="ECO:0000256" key="4">
    <source>
        <dbReference type="ARBA" id="ARBA00022670"/>
    </source>
</evidence>
<evidence type="ECO:0000256" key="3">
    <source>
        <dbReference type="ARBA" id="ARBA00022645"/>
    </source>
</evidence>
<feature type="domain" description="Peptidase M14" evidence="11">
    <location>
        <begin position="1"/>
        <end position="182"/>
    </location>
</feature>
<feature type="active site" description="Proton donor/acceptor" evidence="10">
    <location>
        <position position="146"/>
    </location>
</feature>
<evidence type="ECO:0000313" key="13">
    <source>
        <dbReference type="Proteomes" id="UP000270296"/>
    </source>
</evidence>
<accession>A0A183J7N4</accession>